<protein>
    <recommendedName>
        <fullName evidence="6">DUF2849 domain-containing protein</fullName>
    </recommendedName>
</protein>
<dbReference type="Proteomes" id="UP000190130">
    <property type="component" value="Unassembled WGS sequence"/>
</dbReference>
<keyword evidence="4" id="KW-1185">Reference proteome</keyword>
<evidence type="ECO:0000313" key="2">
    <source>
        <dbReference type="EMBL" id="KQK31654.1"/>
    </source>
</evidence>
<dbReference type="Pfam" id="PF11011">
    <property type="entry name" value="DUF2849"/>
    <property type="match status" value="1"/>
</dbReference>
<evidence type="ECO:0000256" key="1">
    <source>
        <dbReference type="SAM" id="MobiDB-lite"/>
    </source>
</evidence>
<dbReference type="Proteomes" id="UP000051562">
    <property type="component" value="Unassembled WGS sequence"/>
</dbReference>
<dbReference type="RefSeq" id="WP_055726857.1">
    <property type="nucleotide sequence ID" value="NZ_FUYX01000003.1"/>
</dbReference>
<evidence type="ECO:0000313" key="3">
    <source>
        <dbReference type="EMBL" id="SKB59552.1"/>
    </source>
</evidence>
<reference evidence="2 4" key="1">
    <citation type="submission" date="2015-10" db="EMBL/GenBank/DDBJ databases">
        <title>Draft genome of Bosea thiooxidans.</title>
        <authorList>
            <person name="Wang X."/>
        </authorList>
    </citation>
    <scope>NUCLEOTIDE SEQUENCE [LARGE SCALE GENOMIC DNA]</scope>
    <source>
        <strain evidence="2 4">CGMCC 9174</strain>
    </source>
</reference>
<reference evidence="3 5" key="2">
    <citation type="submission" date="2017-02" db="EMBL/GenBank/DDBJ databases">
        <authorList>
            <person name="Peterson S.W."/>
        </authorList>
    </citation>
    <scope>NUCLEOTIDE SEQUENCE [LARGE SCALE GENOMIC DNA]</scope>
    <source>
        <strain evidence="3 5">DSM 9653</strain>
    </source>
</reference>
<dbReference type="EMBL" id="LMAR01000012">
    <property type="protein sequence ID" value="KQK31654.1"/>
    <property type="molecule type" value="Genomic_DNA"/>
</dbReference>
<evidence type="ECO:0008006" key="6">
    <source>
        <dbReference type="Google" id="ProtNLM"/>
    </source>
</evidence>
<dbReference type="OrthoDB" id="5738806at2"/>
<dbReference type="EMBL" id="FUYX01000003">
    <property type="protein sequence ID" value="SKB59552.1"/>
    <property type="molecule type" value="Genomic_DNA"/>
</dbReference>
<evidence type="ECO:0000313" key="5">
    <source>
        <dbReference type="Proteomes" id="UP000190130"/>
    </source>
</evidence>
<organism evidence="2 4">
    <name type="scientific">Bosea thiooxidans</name>
    <dbReference type="NCBI Taxonomy" id="53254"/>
    <lineage>
        <taxon>Bacteria</taxon>
        <taxon>Pseudomonadati</taxon>
        <taxon>Pseudomonadota</taxon>
        <taxon>Alphaproteobacteria</taxon>
        <taxon>Hyphomicrobiales</taxon>
        <taxon>Boseaceae</taxon>
        <taxon>Bosea</taxon>
    </lineage>
</organism>
<dbReference type="AlphaFoldDB" id="A0A0Q3PP65"/>
<sequence length="118" mass="12136">MATAAKRVPLPAILLANDLLDGDVVFATADGTGALAWTRDPAPALVANDDAAAEKLEAFAAAELSGNKVVDAYLVDVAIESGSPVPRHFRERFKTLGPSNRPDLGKQAGEGIAATPKG</sequence>
<feature type="region of interest" description="Disordered" evidence="1">
    <location>
        <begin position="93"/>
        <end position="118"/>
    </location>
</feature>
<name>A0A0Q3PP65_9HYPH</name>
<evidence type="ECO:0000313" key="4">
    <source>
        <dbReference type="Proteomes" id="UP000051562"/>
    </source>
</evidence>
<dbReference type="STRING" id="53254.SAMN05660750_01454"/>
<dbReference type="InterPro" id="IPR021270">
    <property type="entry name" value="DUF2849"/>
</dbReference>
<proteinExistence type="predicted"/>
<accession>A0A0Q3PP65</accession>
<gene>
    <name evidence="2" type="ORF">ARD30_01800</name>
    <name evidence="3" type="ORF">SAMN05660750_01454</name>
</gene>